<gene>
    <name evidence="2" type="ORF">CCAP1982_LOCUS9785</name>
</gene>
<sequence length="77" mass="8764">LIKDTTHNDNGSPLYHRRAPENQGRTGSVKHRCPNSPILSIKFYVHVNVEAYRSVHAIKYICKNTDAADPVKEVQTY</sequence>
<evidence type="ECO:0000313" key="2">
    <source>
        <dbReference type="EMBL" id="CAD7001288.1"/>
    </source>
</evidence>
<dbReference type="EMBL" id="CAJHJT010000023">
    <property type="protein sequence ID" value="CAD7001288.1"/>
    <property type="molecule type" value="Genomic_DNA"/>
</dbReference>
<feature type="non-terminal residue" evidence="2">
    <location>
        <position position="1"/>
    </location>
</feature>
<protein>
    <submittedName>
        <fullName evidence="2">(Mediterranean fruit fly) hypothetical protein</fullName>
    </submittedName>
</protein>
<name>A0A811USK2_CERCA</name>
<evidence type="ECO:0000256" key="1">
    <source>
        <dbReference type="SAM" id="MobiDB-lite"/>
    </source>
</evidence>
<proteinExistence type="predicted"/>
<evidence type="ECO:0000313" key="3">
    <source>
        <dbReference type="Proteomes" id="UP000606786"/>
    </source>
</evidence>
<organism evidence="2 3">
    <name type="scientific">Ceratitis capitata</name>
    <name type="common">Mediterranean fruit fly</name>
    <name type="synonym">Tephritis capitata</name>
    <dbReference type="NCBI Taxonomy" id="7213"/>
    <lineage>
        <taxon>Eukaryota</taxon>
        <taxon>Metazoa</taxon>
        <taxon>Ecdysozoa</taxon>
        <taxon>Arthropoda</taxon>
        <taxon>Hexapoda</taxon>
        <taxon>Insecta</taxon>
        <taxon>Pterygota</taxon>
        <taxon>Neoptera</taxon>
        <taxon>Endopterygota</taxon>
        <taxon>Diptera</taxon>
        <taxon>Brachycera</taxon>
        <taxon>Muscomorpha</taxon>
        <taxon>Tephritoidea</taxon>
        <taxon>Tephritidae</taxon>
        <taxon>Ceratitis</taxon>
        <taxon>Ceratitis</taxon>
    </lineage>
</organism>
<keyword evidence="3" id="KW-1185">Reference proteome</keyword>
<reference evidence="2" key="1">
    <citation type="submission" date="2020-11" db="EMBL/GenBank/DDBJ databases">
        <authorList>
            <person name="Whitehead M."/>
        </authorList>
    </citation>
    <scope>NUCLEOTIDE SEQUENCE</scope>
    <source>
        <strain evidence="2">EGII</strain>
    </source>
</reference>
<dbReference type="AlphaFoldDB" id="A0A811USK2"/>
<feature type="region of interest" description="Disordered" evidence="1">
    <location>
        <begin position="1"/>
        <end position="31"/>
    </location>
</feature>
<accession>A0A811USK2</accession>
<dbReference type="Proteomes" id="UP000606786">
    <property type="component" value="Unassembled WGS sequence"/>
</dbReference>
<comment type="caution">
    <text evidence="2">The sequence shown here is derived from an EMBL/GenBank/DDBJ whole genome shotgun (WGS) entry which is preliminary data.</text>
</comment>